<proteinExistence type="predicted"/>
<keyword evidence="3" id="KW-0863">Zinc-finger</keyword>
<dbReference type="Proteomes" id="UP000034164">
    <property type="component" value="Unassembled WGS sequence"/>
</dbReference>
<dbReference type="VEuPathDB" id="FungiDB:EMCG_06668"/>
<comment type="caution">
    <text evidence="7">The sequence shown here is derived from an EMBL/GenBank/DDBJ whole genome shotgun (WGS) entry which is preliminary data.</text>
</comment>
<name>A0A0G2IAR5_9EURO</name>
<organism evidence="7 8">
    <name type="scientific">[Emmonsia] crescens</name>
    <dbReference type="NCBI Taxonomy" id="73230"/>
    <lineage>
        <taxon>Eukaryota</taxon>
        <taxon>Fungi</taxon>
        <taxon>Dikarya</taxon>
        <taxon>Ascomycota</taxon>
        <taxon>Pezizomycotina</taxon>
        <taxon>Eurotiomycetes</taxon>
        <taxon>Eurotiomycetidae</taxon>
        <taxon>Onygenales</taxon>
        <taxon>Ajellomycetaceae</taxon>
        <taxon>Emergomyces</taxon>
    </lineage>
</organism>
<gene>
    <name evidence="7" type="ORF">EMCG_06668</name>
</gene>
<dbReference type="InterPro" id="IPR013087">
    <property type="entry name" value="Znf_C2H2_type"/>
</dbReference>
<dbReference type="GO" id="GO:0000981">
    <property type="term" value="F:DNA-binding transcription factor activity, RNA polymerase II-specific"/>
    <property type="evidence" value="ECO:0007669"/>
    <property type="project" value="TreeGrafter"/>
</dbReference>
<dbReference type="Pfam" id="PF24666">
    <property type="entry name" value="zf-C2H2_fungi_2"/>
    <property type="match status" value="1"/>
</dbReference>
<evidence type="ECO:0000313" key="7">
    <source>
        <dbReference type="EMBL" id="KKZ67608.1"/>
    </source>
</evidence>
<dbReference type="SMART" id="SM00355">
    <property type="entry name" value="ZnF_C2H2"/>
    <property type="match status" value="5"/>
</dbReference>
<protein>
    <recommendedName>
        <fullName evidence="6">C2H2-type domain-containing protein</fullName>
    </recommendedName>
</protein>
<keyword evidence="2" id="KW-0677">Repeat</keyword>
<evidence type="ECO:0000256" key="1">
    <source>
        <dbReference type="ARBA" id="ARBA00022723"/>
    </source>
</evidence>
<feature type="region of interest" description="Disordered" evidence="5">
    <location>
        <begin position="242"/>
        <end position="261"/>
    </location>
</feature>
<dbReference type="GO" id="GO:0008270">
    <property type="term" value="F:zinc ion binding"/>
    <property type="evidence" value="ECO:0007669"/>
    <property type="project" value="UniProtKB-KW"/>
</dbReference>
<keyword evidence="4" id="KW-0862">Zinc</keyword>
<sequence>MGSREVIPRIICTFDSCNRAFATQKELRKHKIQFIDHEYCARCDLDFEDERELFAHKLESNNHIVCPCCGEEFKSEGGKNTHFAQQFHRANQEMVCHFCSAKFSRAHAYMCHIENDQCPSFSAERYREQRVKKEALRTVMSRALSPTGKALRLPHSSISSSVDGGVGVSLLNSRETVSAPSENGKPATISSSGWDAASVSVQLRGMSLWPAPGEEQGVEMDPEERDLMTYSDAGYDRDEEEVNRNFRSTSNSGPPTTPRGKHAIMIDLDESASKVSENTWGTWESKPVTSPMPPVSGIVEKRQHERWSPSKFFSPAMGKWVCVCDKVFDSEKEFDGHIKSGIHMGGVFRCPGCLRMFKTSAALTAHCESATVRCKVNKDENYARIMDEISAGLIEPAGEYEDGSIRYRTVPPSQTGIDLKNVRW</sequence>
<evidence type="ECO:0000256" key="3">
    <source>
        <dbReference type="ARBA" id="ARBA00022771"/>
    </source>
</evidence>
<feature type="compositionally biased region" description="Polar residues" evidence="5">
    <location>
        <begin position="245"/>
        <end position="254"/>
    </location>
</feature>
<accession>A0A0G2IAR5</accession>
<evidence type="ECO:0000256" key="2">
    <source>
        <dbReference type="ARBA" id="ARBA00022737"/>
    </source>
</evidence>
<dbReference type="GO" id="GO:0000977">
    <property type="term" value="F:RNA polymerase II transcription regulatory region sequence-specific DNA binding"/>
    <property type="evidence" value="ECO:0007669"/>
    <property type="project" value="TreeGrafter"/>
</dbReference>
<dbReference type="PANTHER" id="PTHR24409">
    <property type="entry name" value="ZINC FINGER PROTEIN 142"/>
    <property type="match status" value="1"/>
</dbReference>
<keyword evidence="1" id="KW-0479">Metal-binding</keyword>
<dbReference type="AlphaFoldDB" id="A0A0G2IAR5"/>
<dbReference type="EMBL" id="LCZI01000217">
    <property type="protein sequence ID" value="KKZ67608.1"/>
    <property type="molecule type" value="Genomic_DNA"/>
</dbReference>
<dbReference type="OrthoDB" id="8117402at2759"/>
<evidence type="ECO:0000256" key="4">
    <source>
        <dbReference type="ARBA" id="ARBA00022833"/>
    </source>
</evidence>
<dbReference type="PROSITE" id="PS00028">
    <property type="entry name" value="ZINC_FINGER_C2H2_1"/>
    <property type="match status" value="1"/>
</dbReference>
<feature type="domain" description="C2H2-type" evidence="6">
    <location>
        <begin position="66"/>
        <end position="88"/>
    </location>
</feature>
<dbReference type="GO" id="GO:0005634">
    <property type="term" value="C:nucleus"/>
    <property type="evidence" value="ECO:0007669"/>
    <property type="project" value="TreeGrafter"/>
</dbReference>
<evidence type="ECO:0000259" key="6">
    <source>
        <dbReference type="PROSITE" id="PS00028"/>
    </source>
</evidence>
<evidence type="ECO:0000256" key="5">
    <source>
        <dbReference type="SAM" id="MobiDB-lite"/>
    </source>
</evidence>
<dbReference type="PANTHER" id="PTHR24409:SF356">
    <property type="entry name" value="C2H2 FINGER DOMAIN TRANSCRIPTION FACTOR (EUROFUNG)"/>
    <property type="match status" value="1"/>
</dbReference>
<evidence type="ECO:0000313" key="8">
    <source>
        <dbReference type="Proteomes" id="UP000034164"/>
    </source>
</evidence>
<reference evidence="8" key="1">
    <citation type="journal article" date="2015" name="PLoS Genet.">
        <title>The dynamic genome and transcriptome of the human fungal pathogen Blastomyces and close relative Emmonsia.</title>
        <authorList>
            <person name="Munoz J.F."/>
            <person name="Gauthier G.M."/>
            <person name="Desjardins C.A."/>
            <person name="Gallo J.E."/>
            <person name="Holder J."/>
            <person name="Sullivan T.D."/>
            <person name="Marty A.J."/>
            <person name="Carmen J.C."/>
            <person name="Chen Z."/>
            <person name="Ding L."/>
            <person name="Gujja S."/>
            <person name="Magrini V."/>
            <person name="Misas E."/>
            <person name="Mitreva M."/>
            <person name="Priest M."/>
            <person name="Saif S."/>
            <person name="Whiston E.A."/>
            <person name="Young S."/>
            <person name="Zeng Q."/>
            <person name="Goldman W.E."/>
            <person name="Mardis E.R."/>
            <person name="Taylor J.W."/>
            <person name="McEwen J.G."/>
            <person name="Clay O.K."/>
            <person name="Klein B.S."/>
            <person name="Cuomo C.A."/>
        </authorList>
    </citation>
    <scope>NUCLEOTIDE SEQUENCE [LARGE SCALE GENOMIC DNA]</scope>
    <source>
        <strain evidence="8">UAMH 3008</strain>
    </source>
</reference>